<feature type="compositionally biased region" description="Polar residues" evidence="1">
    <location>
        <begin position="155"/>
        <end position="173"/>
    </location>
</feature>
<dbReference type="GeneID" id="18921921"/>
<feature type="compositionally biased region" description="Low complexity" evidence="1">
    <location>
        <begin position="187"/>
        <end position="199"/>
    </location>
</feature>
<reference evidence="3" key="1">
    <citation type="journal article" date="2011" name="Proc. Natl. Acad. Sci. U.S.A.">
        <title>Obligate biotrophy features unraveled by the genomic analysis of rust fungi.</title>
        <authorList>
            <person name="Duplessis S."/>
            <person name="Cuomo C.A."/>
            <person name="Lin Y.-C."/>
            <person name="Aerts A."/>
            <person name="Tisserant E."/>
            <person name="Veneault-Fourrey C."/>
            <person name="Joly D.L."/>
            <person name="Hacquard S."/>
            <person name="Amselem J."/>
            <person name="Cantarel B.L."/>
            <person name="Chiu R."/>
            <person name="Coutinho P.M."/>
            <person name="Feau N."/>
            <person name="Field M."/>
            <person name="Frey P."/>
            <person name="Gelhaye E."/>
            <person name="Goldberg J."/>
            <person name="Grabherr M.G."/>
            <person name="Kodira C.D."/>
            <person name="Kohler A."/>
            <person name="Kuees U."/>
            <person name="Lindquist E.A."/>
            <person name="Lucas S.M."/>
            <person name="Mago R."/>
            <person name="Mauceli E."/>
            <person name="Morin E."/>
            <person name="Murat C."/>
            <person name="Pangilinan J.L."/>
            <person name="Park R."/>
            <person name="Pearson M."/>
            <person name="Quesneville H."/>
            <person name="Rouhier N."/>
            <person name="Sakthikumar S."/>
            <person name="Salamov A.A."/>
            <person name="Schmutz J."/>
            <person name="Selles B."/>
            <person name="Shapiro H."/>
            <person name="Tanguay P."/>
            <person name="Tuskan G.A."/>
            <person name="Henrissat B."/>
            <person name="Van de Peer Y."/>
            <person name="Rouze P."/>
            <person name="Ellis J.G."/>
            <person name="Dodds P.N."/>
            <person name="Schein J.E."/>
            <person name="Zhong S."/>
            <person name="Hamelin R.C."/>
            <person name="Grigoriev I.V."/>
            <person name="Szabo L.J."/>
            <person name="Martin F."/>
        </authorList>
    </citation>
    <scope>NUCLEOTIDE SEQUENCE [LARGE SCALE GENOMIC DNA]</scope>
    <source>
        <strain evidence="3">98AG31 / pathotype 3-4-7</strain>
    </source>
</reference>
<dbReference type="HOGENOM" id="CLU_1156611_0_0_1"/>
<organism evidence="3">
    <name type="scientific">Melampsora larici-populina (strain 98AG31 / pathotype 3-4-7)</name>
    <name type="common">Poplar leaf rust fungus</name>
    <dbReference type="NCBI Taxonomy" id="747676"/>
    <lineage>
        <taxon>Eukaryota</taxon>
        <taxon>Fungi</taxon>
        <taxon>Dikarya</taxon>
        <taxon>Basidiomycota</taxon>
        <taxon>Pucciniomycotina</taxon>
        <taxon>Pucciniomycetes</taxon>
        <taxon>Pucciniales</taxon>
        <taxon>Melampsoraceae</taxon>
        <taxon>Melampsora</taxon>
    </lineage>
</organism>
<feature type="compositionally biased region" description="Polar residues" evidence="1">
    <location>
        <begin position="229"/>
        <end position="240"/>
    </location>
</feature>
<dbReference type="Proteomes" id="UP000001072">
    <property type="component" value="Unassembled WGS sequence"/>
</dbReference>
<name>F4R9T9_MELLP</name>
<proteinExistence type="predicted"/>
<feature type="compositionally biased region" description="Polar residues" evidence="1">
    <location>
        <begin position="132"/>
        <end position="142"/>
    </location>
</feature>
<evidence type="ECO:0000313" key="2">
    <source>
        <dbReference type="EMBL" id="EGG10581.1"/>
    </source>
</evidence>
<accession>F4R9T9</accession>
<evidence type="ECO:0000313" key="3">
    <source>
        <dbReference type="Proteomes" id="UP000001072"/>
    </source>
</evidence>
<dbReference type="InParanoid" id="F4R9T9"/>
<feature type="region of interest" description="Disordered" evidence="1">
    <location>
        <begin position="187"/>
        <end position="240"/>
    </location>
</feature>
<dbReference type="EMBL" id="GL883094">
    <property type="protein sequence ID" value="EGG10581.1"/>
    <property type="molecule type" value="Genomic_DNA"/>
</dbReference>
<dbReference type="VEuPathDB" id="FungiDB:MELLADRAFT_103261"/>
<dbReference type="RefSeq" id="XP_007406050.1">
    <property type="nucleotide sequence ID" value="XM_007405988.1"/>
</dbReference>
<evidence type="ECO:0000256" key="1">
    <source>
        <dbReference type="SAM" id="MobiDB-lite"/>
    </source>
</evidence>
<dbReference type="AlphaFoldDB" id="F4R9T9"/>
<sequence>MPSYADSPLCLVLPDNGWRSEYRTYTICIGCCGADRQKPLLYEIVAKGSSGANDVVMLGPSENFEGDLVDLVGVTGLGIVIAIDSIIEECCQYMKKTPDQEPVATTVFTVPHADYHPIANKVHMTTGFQDIPSQNDTGNNDGVNVLKKPKKFKPRSTTSSIQPPMTPQEGISSVTFGYTDKSSLLLSSSTGHSASTSKTLVEELSTTNTDIPEQVPKKQARYQPKRKITNPTYKDTYVKS</sequence>
<feature type="region of interest" description="Disordered" evidence="1">
    <location>
        <begin position="132"/>
        <end position="173"/>
    </location>
</feature>
<protein>
    <submittedName>
        <fullName evidence="2">Uncharacterized protein</fullName>
    </submittedName>
</protein>
<feature type="compositionally biased region" description="Basic residues" evidence="1">
    <location>
        <begin position="218"/>
        <end position="228"/>
    </location>
</feature>
<gene>
    <name evidence="2" type="ORF">MELLADRAFT_103261</name>
</gene>
<dbReference type="KEGG" id="mlr:MELLADRAFT_103261"/>
<keyword evidence="3" id="KW-1185">Reference proteome</keyword>